<dbReference type="PRINTS" id="PR00843">
    <property type="entry name" value="GLHYDRLASE30"/>
</dbReference>
<reference evidence="7 8" key="1">
    <citation type="submission" date="2024-03" db="EMBL/GenBank/DDBJ databases">
        <title>The Acrasis kona genome and developmental transcriptomes reveal deep origins of eukaryotic multicellular pathways.</title>
        <authorList>
            <person name="Sheikh S."/>
            <person name="Fu C.-J."/>
            <person name="Brown M.W."/>
            <person name="Baldauf S.L."/>
        </authorList>
    </citation>
    <scope>NUCLEOTIDE SEQUENCE [LARGE SCALE GENOMIC DNA]</scope>
    <source>
        <strain evidence="7 8">ATCC MYA-3509</strain>
    </source>
</reference>
<dbReference type="InterPro" id="IPR017853">
    <property type="entry name" value="GH"/>
</dbReference>
<gene>
    <name evidence="7" type="ORF">AKO1_000887</name>
</gene>
<evidence type="ECO:0000259" key="6">
    <source>
        <dbReference type="Pfam" id="PF17189"/>
    </source>
</evidence>
<name>A0AAW2ZQK7_9EUKA</name>
<dbReference type="PANTHER" id="PTHR11069:SF23">
    <property type="entry name" value="LYSOSOMAL ACID GLUCOSYLCERAMIDASE"/>
    <property type="match status" value="1"/>
</dbReference>
<evidence type="ECO:0000259" key="5">
    <source>
        <dbReference type="Pfam" id="PF02055"/>
    </source>
</evidence>
<proteinExistence type="inferred from homology"/>
<evidence type="ECO:0000313" key="7">
    <source>
        <dbReference type="EMBL" id="KAL0491461.1"/>
    </source>
</evidence>
<feature type="domain" description="Glycosyl hydrolase family 30 TIM-barrel" evidence="5">
    <location>
        <begin position="67"/>
        <end position="225"/>
    </location>
</feature>
<evidence type="ECO:0000256" key="3">
    <source>
        <dbReference type="ARBA" id="ARBA00022801"/>
    </source>
</evidence>
<dbReference type="GO" id="GO:0004348">
    <property type="term" value="F:glucosylceramidase activity"/>
    <property type="evidence" value="ECO:0007669"/>
    <property type="project" value="InterPro"/>
</dbReference>
<sequence>MNIRIFLLILIAIFKLSACRVVIDVVSTANNTNDRLSIKPSISFSQKRLPAKNTIVVDETITYQTIIGWGGAMTEAASFVWSLLLPELQQEVIDAYFSPRGLSYSLCRITMGSPDFALNKYNCDNHTGDYELKHFNIDRDRRYVLPFVKRAQETNKNLEFFFSPWSPPGWMKKNGDMNKSIFPDGLINSTEIYKSWALYFSKFITAYNKEGVKFWGFTVQNEPEANVPYPCPRISLDHPNVKMIIYDSNRDRMTPWVDAILSDTETSKYISGVAFHWYSFDDDHHYVRKLQEKFPTKFFYNSEACHLEGVKINDYSRGQDYGLDIIKGLLNFSSGWVDWNIILDPNGGPCHSYLRVDAPIIADYVKQQLYYQVMYFYLGHFTKFVPAGSVRIKVETNPRDGVYVVAFKRVIDGAVVLIVLNSSDVVFDFQIKDMDITEVAPASVPPSGITTFVWKK</sequence>
<keyword evidence="2 4" id="KW-0732">Signal</keyword>
<accession>A0AAW2ZQK7</accession>
<dbReference type="SUPFAM" id="SSF51445">
    <property type="entry name" value="(Trans)glycosidases"/>
    <property type="match status" value="1"/>
</dbReference>
<evidence type="ECO:0000256" key="4">
    <source>
        <dbReference type="SAM" id="SignalP"/>
    </source>
</evidence>
<dbReference type="InterPro" id="IPR033452">
    <property type="entry name" value="GH30_C"/>
</dbReference>
<feature type="chain" id="PRO_5043598747" evidence="4">
    <location>
        <begin position="20"/>
        <end position="456"/>
    </location>
</feature>
<feature type="domain" description="Glycosyl hydrolase family 30 TIM-barrel" evidence="5">
    <location>
        <begin position="238"/>
        <end position="385"/>
    </location>
</feature>
<feature type="signal peptide" evidence="4">
    <location>
        <begin position="1"/>
        <end position="19"/>
    </location>
</feature>
<dbReference type="PANTHER" id="PTHR11069">
    <property type="entry name" value="GLUCOSYLCERAMIDASE"/>
    <property type="match status" value="1"/>
</dbReference>
<keyword evidence="8" id="KW-1185">Reference proteome</keyword>
<dbReference type="Proteomes" id="UP001431209">
    <property type="component" value="Unassembled WGS sequence"/>
</dbReference>
<dbReference type="EMBL" id="JAOPGA020001806">
    <property type="protein sequence ID" value="KAL0491461.1"/>
    <property type="molecule type" value="Genomic_DNA"/>
</dbReference>
<organism evidence="7 8">
    <name type="scientific">Acrasis kona</name>
    <dbReference type="NCBI Taxonomy" id="1008807"/>
    <lineage>
        <taxon>Eukaryota</taxon>
        <taxon>Discoba</taxon>
        <taxon>Heterolobosea</taxon>
        <taxon>Tetramitia</taxon>
        <taxon>Eutetramitia</taxon>
        <taxon>Acrasidae</taxon>
        <taxon>Acrasis</taxon>
    </lineage>
</organism>
<dbReference type="GO" id="GO:0016020">
    <property type="term" value="C:membrane"/>
    <property type="evidence" value="ECO:0007669"/>
    <property type="project" value="GOC"/>
</dbReference>
<evidence type="ECO:0000313" key="8">
    <source>
        <dbReference type="Proteomes" id="UP001431209"/>
    </source>
</evidence>
<keyword evidence="3" id="KW-0378">Hydrolase</keyword>
<evidence type="ECO:0000256" key="1">
    <source>
        <dbReference type="ARBA" id="ARBA00005382"/>
    </source>
</evidence>
<dbReference type="InterPro" id="IPR033453">
    <property type="entry name" value="Glyco_hydro_30_TIM-barrel"/>
</dbReference>
<dbReference type="AlphaFoldDB" id="A0AAW2ZQK7"/>
<evidence type="ECO:0000256" key="2">
    <source>
        <dbReference type="ARBA" id="ARBA00022729"/>
    </source>
</evidence>
<dbReference type="Gene3D" id="3.20.20.80">
    <property type="entry name" value="Glycosidases"/>
    <property type="match status" value="1"/>
</dbReference>
<comment type="similarity">
    <text evidence="1">Belongs to the glycosyl hydrolase 30 family.</text>
</comment>
<feature type="domain" description="Glycosyl hydrolase family 30 beta sandwich" evidence="6">
    <location>
        <begin position="388"/>
        <end position="452"/>
    </location>
</feature>
<comment type="caution">
    <text evidence="7">The sequence shown here is derived from an EMBL/GenBank/DDBJ whole genome shotgun (WGS) entry which is preliminary data.</text>
</comment>
<dbReference type="Gene3D" id="2.60.40.1180">
    <property type="entry name" value="Golgi alpha-mannosidase II"/>
    <property type="match status" value="1"/>
</dbReference>
<dbReference type="Pfam" id="PF02055">
    <property type="entry name" value="Glyco_hydro_30"/>
    <property type="match status" value="2"/>
</dbReference>
<dbReference type="Pfam" id="PF17189">
    <property type="entry name" value="Glyco_hydro_30C"/>
    <property type="match status" value="1"/>
</dbReference>
<dbReference type="GO" id="GO:0006680">
    <property type="term" value="P:glucosylceramide catabolic process"/>
    <property type="evidence" value="ECO:0007669"/>
    <property type="project" value="TreeGrafter"/>
</dbReference>
<dbReference type="InterPro" id="IPR013780">
    <property type="entry name" value="Glyco_hydro_b"/>
</dbReference>
<dbReference type="InterPro" id="IPR001139">
    <property type="entry name" value="Glyco_hydro_30"/>
</dbReference>
<protein>
    <submittedName>
        <fullName evidence="7">Glucosylceramidase</fullName>
    </submittedName>
</protein>